<evidence type="ECO:0000313" key="1">
    <source>
        <dbReference type="EMBL" id="JAC65222.1"/>
    </source>
</evidence>
<feature type="non-terminal residue" evidence="1">
    <location>
        <position position="76"/>
    </location>
</feature>
<name>A0A061QX46_9CHLO</name>
<dbReference type="AlphaFoldDB" id="A0A061QX46"/>
<protein>
    <submittedName>
        <fullName evidence="1">Uncharacterized protein</fullName>
    </submittedName>
</protein>
<organism evidence="1">
    <name type="scientific">Tetraselmis sp. GSL018</name>
    <dbReference type="NCBI Taxonomy" id="582737"/>
    <lineage>
        <taxon>Eukaryota</taxon>
        <taxon>Viridiplantae</taxon>
        <taxon>Chlorophyta</taxon>
        <taxon>core chlorophytes</taxon>
        <taxon>Chlorodendrophyceae</taxon>
        <taxon>Chlorodendrales</taxon>
        <taxon>Chlorodendraceae</taxon>
        <taxon>Tetraselmis</taxon>
    </lineage>
</organism>
<feature type="non-terminal residue" evidence="1">
    <location>
        <position position="1"/>
    </location>
</feature>
<dbReference type="EMBL" id="GBEZ01021533">
    <property type="protein sequence ID" value="JAC65222.1"/>
    <property type="molecule type" value="Transcribed_RNA"/>
</dbReference>
<proteinExistence type="predicted"/>
<gene>
    <name evidence="1" type="ORF">TSPGSL018_16513</name>
</gene>
<reference evidence="1" key="1">
    <citation type="submission" date="2014-05" db="EMBL/GenBank/DDBJ databases">
        <title>The transcriptome of the halophilic microalga Tetraselmis sp. GSL018 isolated from the Great Salt Lake, Utah.</title>
        <authorList>
            <person name="Jinkerson R.E."/>
            <person name="D'Adamo S."/>
            <person name="Posewitz M.C."/>
        </authorList>
    </citation>
    <scope>NUCLEOTIDE SEQUENCE</scope>
    <source>
        <strain evidence="1">GSL018</strain>
    </source>
</reference>
<sequence length="76" mass="8226">CCCKHRCSGHNWIPGQADRQNRKHQAEVTEIVGIFDAIVKLIGIKSRVSNNVGATGFHVSGVSAMGEPLNRGAIER</sequence>
<accession>A0A061QX46</accession>